<accession>A0A0C2J3D2</accession>
<dbReference type="Pfam" id="PF12762">
    <property type="entry name" value="DDE_Tnp_IS1595"/>
    <property type="match status" value="1"/>
</dbReference>
<dbReference type="PANTHER" id="PTHR47163:SF2">
    <property type="entry name" value="SI:DKEY-17M8.2"/>
    <property type="match status" value="1"/>
</dbReference>
<evidence type="ECO:0000313" key="3">
    <source>
        <dbReference type="Proteomes" id="UP000031668"/>
    </source>
</evidence>
<feature type="domain" description="ISXO2-like transposase" evidence="1">
    <location>
        <begin position="5"/>
        <end position="144"/>
    </location>
</feature>
<name>A0A0C2J3D2_THEKT</name>
<dbReference type="OrthoDB" id="6412411at2759"/>
<sequence>MTHTSIRGPGTIVEIDESLLVKRKYNRGRLLHQQWMFGGIERREDEFVDELTESILIPIIQRRIAPGTKIISDGWKSYQSLSQLGYDHEVIIHDQNFIHPDDPTINTQKTENLWGVLKRFLRKMGCNRSPHEFEYIAEFFFRWGNQDTYESFLNLIRANYRFG</sequence>
<comment type="caution">
    <text evidence="2">The sequence shown here is derived from an EMBL/GenBank/DDBJ whole genome shotgun (WGS) entry which is preliminary data.</text>
</comment>
<dbReference type="EMBL" id="JWZT01004658">
    <property type="protein sequence ID" value="KII63572.1"/>
    <property type="molecule type" value="Genomic_DNA"/>
</dbReference>
<evidence type="ECO:0000313" key="2">
    <source>
        <dbReference type="EMBL" id="KII63572.1"/>
    </source>
</evidence>
<dbReference type="PANTHER" id="PTHR47163">
    <property type="entry name" value="DDE_TNP_IS1595 DOMAIN-CONTAINING PROTEIN"/>
    <property type="match status" value="1"/>
</dbReference>
<dbReference type="OMA" id="PPYANID"/>
<proteinExistence type="predicted"/>
<organism evidence="2 3">
    <name type="scientific">Thelohanellus kitauei</name>
    <name type="common">Myxosporean</name>
    <dbReference type="NCBI Taxonomy" id="669202"/>
    <lineage>
        <taxon>Eukaryota</taxon>
        <taxon>Metazoa</taxon>
        <taxon>Cnidaria</taxon>
        <taxon>Myxozoa</taxon>
        <taxon>Myxosporea</taxon>
        <taxon>Bivalvulida</taxon>
        <taxon>Platysporina</taxon>
        <taxon>Myxobolidae</taxon>
        <taxon>Thelohanellus</taxon>
    </lineage>
</organism>
<gene>
    <name evidence="2" type="ORF">RF11_16383</name>
</gene>
<keyword evidence="3" id="KW-1185">Reference proteome</keyword>
<dbReference type="SMART" id="SM01126">
    <property type="entry name" value="DDE_Tnp_IS1595"/>
    <property type="match status" value="1"/>
</dbReference>
<dbReference type="InterPro" id="IPR053164">
    <property type="entry name" value="IS1016-like_transposase"/>
</dbReference>
<dbReference type="InterPro" id="IPR024445">
    <property type="entry name" value="Tnp_ISXO2-like"/>
</dbReference>
<reference evidence="2 3" key="1">
    <citation type="journal article" date="2014" name="Genome Biol. Evol.">
        <title>The genome of the myxosporean Thelohanellus kitauei shows adaptations to nutrient acquisition within its fish host.</title>
        <authorList>
            <person name="Yang Y."/>
            <person name="Xiong J."/>
            <person name="Zhou Z."/>
            <person name="Huo F."/>
            <person name="Miao W."/>
            <person name="Ran C."/>
            <person name="Liu Y."/>
            <person name="Zhang J."/>
            <person name="Feng J."/>
            <person name="Wang M."/>
            <person name="Wang M."/>
            <person name="Wang L."/>
            <person name="Yao B."/>
        </authorList>
    </citation>
    <scope>NUCLEOTIDE SEQUENCE [LARGE SCALE GENOMIC DNA]</scope>
    <source>
        <strain evidence="2">Wuqing</strain>
    </source>
</reference>
<protein>
    <recommendedName>
        <fullName evidence="1">ISXO2-like transposase domain-containing protein</fullName>
    </recommendedName>
</protein>
<evidence type="ECO:0000259" key="1">
    <source>
        <dbReference type="SMART" id="SM01126"/>
    </source>
</evidence>
<dbReference type="AlphaFoldDB" id="A0A0C2J3D2"/>
<dbReference type="Proteomes" id="UP000031668">
    <property type="component" value="Unassembled WGS sequence"/>
</dbReference>